<organism evidence="1 2">
    <name type="scientific">Candidatus Nealsonbacteria bacterium CG18_big_fil_WC_8_21_14_2_50_37_10</name>
    <dbReference type="NCBI Taxonomy" id="1974717"/>
    <lineage>
        <taxon>Bacteria</taxon>
        <taxon>Candidatus Nealsoniibacteriota</taxon>
    </lineage>
</organism>
<gene>
    <name evidence="1" type="ORF">COW72_02890</name>
</gene>
<comment type="caution">
    <text evidence="1">The sequence shown here is derived from an EMBL/GenBank/DDBJ whole genome shotgun (WGS) entry which is preliminary data.</text>
</comment>
<evidence type="ECO:0000313" key="1">
    <source>
        <dbReference type="EMBL" id="PIQ05243.1"/>
    </source>
</evidence>
<dbReference type="Gene3D" id="1.25.40.570">
    <property type="match status" value="1"/>
</dbReference>
<evidence type="ECO:0000313" key="2">
    <source>
        <dbReference type="Proteomes" id="UP000230778"/>
    </source>
</evidence>
<dbReference type="Proteomes" id="UP000230778">
    <property type="component" value="Unassembled WGS sequence"/>
</dbReference>
<sequence>MENKIKKLEALWDEVLKMREENGECRDSPQKQEAIRLIHQWAHWSEEGKRYFQRKRAEIRLRLAEIEYREGKYISALLQIAKGLHLCKEIADEDLIAKLKAMESKIKENQGVSVIC</sequence>
<protein>
    <submittedName>
        <fullName evidence="1">Uncharacterized protein</fullName>
    </submittedName>
</protein>
<dbReference type="EMBL" id="PCUC01000152">
    <property type="protein sequence ID" value="PIQ05243.1"/>
    <property type="molecule type" value="Genomic_DNA"/>
</dbReference>
<reference evidence="1 2" key="1">
    <citation type="submission" date="2017-09" db="EMBL/GenBank/DDBJ databases">
        <title>Depth-based differentiation of microbial function through sediment-hosted aquifers and enrichment of novel symbionts in the deep terrestrial subsurface.</title>
        <authorList>
            <person name="Probst A.J."/>
            <person name="Ladd B."/>
            <person name="Jarett J.K."/>
            <person name="Geller-Mcgrath D.E."/>
            <person name="Sieber C.M."/>
            <person name="Emerson J.B."/>
            <person name="Anantharaman K."/>
            <person name="Thomas B.C."/>
            <person name="Malmstrom R."/>
            <person name="Stieglmeier M."/>
            <person name="Klingl A."/>
            <person name="Woyke T."/>
            <person name="Ryan C.M."/>
            <person name="Banfield J.F."/>
        </authorList>
    </citation>
    <scope>NUCLEOTIDE SEQUENCE [LARGE SCALE GENOMIC DNA]</scope>
    <source>
        <strain evidence="1">CG18_big_fil_WC_8_21_14_2_50_37_10</strain>
    </source>
</reference>
<dbReference type="AlphaFoldDB" id="A0A2H0FF10"/>
<name>A0A2H0FF10_9BACT</name>
<proteinExistence type="predicted"/>
<accession>A0A2H0FF10</accession>